<evidence type="ECO:0000313" key="6">
    <source>
        <dbReference type="Proteomes" id="UP000178114"/>
    </source>
</evidence>
<dbReference type="Gene3D" id="2.115.10.20">
    <property type="entry name" value="Glycosyl hydrolase domain, family 43"/>
    <property type="match status" value="1"/>
</dbReference>
<reference evidence="5 6" key="1">
    <citation type="journal article" date="2016" name="Nat. Commun.">
        <title>Thousands of microbial genomes shed light on interconnected biogeochemical processes in an aquifer system.</title>
        <authorList>
            <person name="Anantharaman K."/>
            <person name="Brown C.T."/>
            <person name="Hug L.A."/>
            <person name="Sharon I."/>
            <person name="Castelle C.J."/>
            <person name="Probst A.J."/>
            <person name="Thomas B.C."/>
            <person name="Singh A."/>
            <person name="Wilkins M.J."/>
            <person name="Karaoz U."/>
            <person name="Brodie E.L."/>
            <person name="Williams K.H."/>
            <person name="Hubbard S.S."/>
            <person name="Banfield J.F."/>
        </authorList>
    </citation>
    <scope>NUCLEOTIDE SEQUENCE [LARGE SCALE GENOMIC DNA]</scope>
</reference>
<dbReference type="AlphaFoldDB" id="A0A1F5WZD7"/>
<organism evidence="5 6">
    <name type="scientific">Candidatus Giovannonibacteria bacterium RIFCSPLOWO2_01_FULL_45_34</name>
    <dbReference type="NCBI Taxonomy" id="1798351"/>
    <lineage>
        <taxon>Bacteria</taxon>
        <taxon>Candidatus Giovannoniibacteriota</taxon>
    </lineage>
</organism>
<name>A0A1F5WZD7_9BACT</name>
<accession>A0A1F5WZD7</accession>
<dbReference type="Proteomes" id="UP000178114">
    <property type="component" value="Unassembled WGS sequence"/>
</dbReference>
<keyword evidence="1" id="KW-0328">Glycosyltransferase</keyword>
<dbReference type="PANTHER" id="PTHR34106">
    <property type="entry name" value="GLYCOSIDASE"/>
    <property type="match status" value="1"/>
</dbReference>
<dbReference type="InterPro" id="IPR007184">
    <property type="entry name" value="Mannoside_phosphorylase"/>
</dbReference>
<dbReference type="GO" id="GO:0016757">
    <property type="term" value="F:glycosyltransferase activity"/>
    <property type="evidence" value="ECO:0007669"/>
    <property type="project" value="UniProtKB-KW"/>
</dbReference>
<evidence type="ECO:0000256" key="4">
    <source>
        <dbReference type="SAM" id="MobiDB-lite"/>
    </source>
</evidence>
<dbReference type="Pfam" id="PF04041">
    <property type="entry name" value="Glyco_hydro_130"/>
    <property type="match status" value="1"/>
</dbReference>
<evidence type="ECO:0000256" key="2">
    <source>
        <dbReference type="ARBA" id="ARBA00022679"/>
    </source>
</evidence>
<keyword evidence="2" id="KW-0808">Transferase</keyword>
<dbReference type="InterPro" id="IPR023296">
    <property type="entry name" value="Glyco_hydro_beta-prop_sf"/>
</dbReference>
<comment type="similarity">
    <text evidence="3">Belongs to the glycosyl hydrolase 130 family.</text>
</comment>
<evidence type="ECO:0000313" key="5">
    <source>
        <dbReference type="EMBL" id="OGF81012.1"/>
    </source>
</evidence>
<gene>
    <name evidence="5" type="ORF">A2930_00135</name>
</gene>
<dbReference type="SUPFAM" id="SSF75005">
    <property type="entry name" value="Arabinanase/levansucrase/invertase"/>
    <property type="match status" value="1"/>
</dbReference>
<dbReference type="CDD" id="cd18614">
    <property type="entry name" value="GH130"/>
    <property type="match status" value="1"/>
</dbReference>
<sequence>MPRKIQRKKIKPKRRKTAKKTTKTAKKRPVKPTRAKTKAKFSLTKHGKNPIISPKSGHEWESWQTFNPGVIHLDNKVHALYRSIGKDGLSRLGYAVSGNGLKVDERLPHPVYEHKVQPKRPGVSRYASGGSWGGAEDPRIVRVGEENKLYMTYTVCDGDIRVGLTSISVADFLAKKWNWEEPVLISPPGEVHKNWVIFPEKINGKYAILHSINPEVSVAYFDNLDFDGNTFIQSVHGGGPRKGCWDNWVRGVGPVPIRTKYGWLVLYHAMDNDWSKYKVGAMLLDLNDPTKILARSGKPVLEPSEHYENHGFKGGVVYASGAVVKNGKILVYYGGADSCVCVAHADFNKFVYALRTHKEPQLKRGKA</sequence>
<evidence type="ECO:0000256" key="3">
    <source>
        <dbReference type="ARBA" id="ARBA00024356"/>
    </source>
</evidence>
<proteinExistence type="inferred from homology"/>
<dbReference type="EMBL" id="MFID01000020">
    <property type="protein sequence ID" value="OGF81012.1"/>
    <property type="molecule type" value="Genomic_DNA"/>
</dbReference>
<evidence type="ECO:0008006" key="7">
    <source>
        <dbReference type="Google" id="ProtNLM"/>
    </source>
</evidence>
<feature type="region of interest" description="Disordered" evidence="4">
    <location>
        <begin position="1"/>
        <end position="37"/>
    </location>
</feature>
<protein>
    <recommendedName>
        <fullName evidence="7">Glycosidase</fullName>
    </recommendedName>
</protein>
<dbReference type="PANTHER" id="PTHR34106:SF5">
    <property type="entry name" value="GLYCOSIDASE"/>
    <property type="match status" value="1"/>
</dbReference>
<comment type="caution">
    <text evidence="5">The sequence shown here is derived from an EMBL/GenBank/DDBJ whole genome shotgun (WGS) entry which is preliminary data.</text>
</comment>
<evidence type="ECO:0000256" key="1">
    <source>
        <dbReference type="ARBA" id="ARBA00022676"/>
    </source>
</evidence>
<dbReference type="PIRSF" id="PIRSF016202">
    <property type="entry name" value="PH1107"/>
    <property type="match status" value="1"/>
</dbReference>